<comment type="caution">
    <text evidence="1">The sequence shown here is derived from an EMBL/GenBank/DDBJ whole genome shotgun (WGS) entry which is preliminary data.</text>
</comment>
<organism evidence="1 2">
    <name type="scientific">Pocillopora damicornis</name>
    <name type="common">Cauliflower coral</name>
    <name type="synonym">Millepora damicornis</name>
    <dbReference type="NCBI Taxonomy" id="46731"/>
    <lineage>
        <taxon>Eukaryota</taxon>
        <taxon>Metazoa</taxon>
        <taxon>Cnidaria</taxon>
        <taxon>Anthozoa</taxon>
        <taxon>Hexacorallia</taxon>
        <taxon>Scleractinia</taxon>
        <taxon>Astrocoeniina</taxon>
        <taxon>Pocilloporidae</taxon>
        <taxon>Pocillopora</taxon>
    </lineage>
</organism>
<dbReference type="EMBL" id="RCHS01000990">
    <property type="protein sequence ID" value="RMX55904.1"/>
    <property type="molecule type" value="Genomic_DNA"/>
</dbReference>
<accession>A0A3M6UQR5</accession>
<keyword evidence="2" id="KW-1185">Reference proteome</keyword>
<gene>
    <name evidence="1" type="ORF">pdam_00006260</name>
</gene>
<dbReference type="Proteomes" id="UP000275408">
    <property type="component" value="Unassembled WGS sequence"/>
</dbReference>
<proteinExistence type="predicted"/>
<sequence>MKSLNVEKTKQVEDFKYLGSFITSTEHDVNIRLGKAWDALNEHCLDLNNTSGKENRWRIH</sequence>
<reference evidence="1 2" key="1">
    <citation type="journal article" date="2018" name="Sci. Rep.">
        <title>Comparative analysis of the Pocillopora damicornis genome highlights role of immune system in coral evolution.</title>
        <authorList>
            <person name="Cunning R."/>
            <person name="Bay R.A."/>
            <person name="Gillette P."/>
            <person name="Baker A.C."/>
            <person name="Traylor-Knowles N."/>
        </authorList>
    </citation>
    <scope>NUCLEOTIDE SEQUENCE [LARGE SCALE GENOMIC DNA]</scope>
    <source>
        <strain evidence="1">RSMAS</strain>
        <tissue evidence="1">Whole animal</tissue>
    </source>
</reference>
<evidence type="ECO:0000313" key="2">
    <source>
        <dbReference type="Proteomes" id="UP000275408"/>
    </source>
</evidence>
<dbReference type="AlphaFoldDB" id="A0A3M6UQR5"/>
<protein>
    <submittedName>
        <fullName evidence="1">Uncharacterized protein</fullName>
    </submittedName>
</protein>
<name>A0A3M6UQR5_POCDA</name>
<evidence type="ECO:0000313" key="1">
    <source>
        <dbReference type="EMBL" id="RMX55904.1"/>
    </source>
</evidence>